<reference evidence="6 7" key="1">
    <citation type="journal article" date="2015" name="BMC Genomics">
        <title>Genome mining reveals unlocked bioactive potential of marine Gram-negative bacteria.</title>
        <authorList>
            <person name="Machado H."/>
            <person name="Sonnenschein E.C."/>
            <person name="Melchiorsen J."/>
            <person name="Gram L."/>
        </authorList>
    </citation>
    <scope>NUCLEOTIDE SEQUENCE [LARGE SCALE GENOMIC DNA]</scope>
    <source>
        <strain evidence="6 7">S3137</strain>
    </source>
</reference>
<evidence type="ECO:0000259" key="4">
    <source>
        <dbReference type="Pfam" id="PF25876"/>
    </source>
</evidence>
<dbReference type="Gene3D" id="2.40.420.20">
    <property type="match status" value="1"/>
</dbReference>
<dbReference type="Proteomes" id="UP000033664">
    <property type="component" value="Unassembled WGS sequence"/>
</dbReference>
<dbReference type="Gene3D" id="2.40.30.170">
    <property type="match status" value="1"/>
</dbReference>
<dbReference type="Pfam" id="PF25917">
    <property type="entry name" value="BSH_RND"/>
    <property type="match status" value="1"/>
</dbReference>
<evidence type="ECO:0000313" key="6">
    <source>
        <dbReference type="EMBL" id="KJY96954.1"/>
    </source>
</evidence>
<feature type="transmembrane region" description="Helical" evidence="3">
    <location>
        <begin position="12"/>
        <end position="32"/>
    </location>
</feature>
<comment type="similarity">
    <text evidence="1">Belongs to the membrane fusion protein (MFP) (TC 8.A.1) family.</text>
</comment>
<dbReference type="PANTHER" id="PTHR30469:SF15">
    <property type="entry name" value="HLYD FAMILY OF SECRETION PROTEINS"/>
    <property type="match status" value="1"/>
</dbReference>
<evidence type="ECO:0000313" key="7">
    <source>
        <dbReference type="Proteomes" id="UP000033664"/>
    </source>
</evidence>
<dbReference type="InterPro" id="IPR058625">
    <property type="entry name" value="MdtA-like_BSH"/>
</dbReference>
<keyword evidence="3" id="KW-0812">Transmembrane</keyword>
<feature type="domain" description="Multidrug resistance protein MdtA-like barrel-sandwich hybrid" evidence="5">
    <location>
        <begin position="75"/>
        <end position="212"/>
    </location>
</feature>
<dbReference type="InterPro" id="IPR058624">
    <property type="entry name" value="MdtA-like_HH"/>
</dbReference>
<dbReference type="eggNOG" id="COG0845">
    <property type="taxonomic scope" value="Bacteria"/>
</dbReference>
<dbReference type="Pfam" id="PF25876">
    <property type="entry name" value="HH_MFP_RND"/>
    <property type="match status" value="1"/>
</dbReference>
<organism evidence="6 7">
    <name type="scientific">Pseudoalteromonas ruthenica</name>
    <dbReference type="NCBI Taxonomy" id="151081"/>
    <lineage>
        <taxon>Bacteria</taxon>
        <taxon>Pseudomonadati</taxon>
        <taxon>Pseudomonadota</taxon>
        <taxon>Gammaproteobacteria</taxon>
        <taxon>Alteromonadales</taxon>
        <taxon>Pseudoalteromonadaceae</taxon>
        <taxon>Pseudoalteromonas</taxon>
    </lineage>
</organism>
<sequence length="358" mass="38611">MQKRKQTMRTKLTAALVIAILAAVIVWFSGVLTQHIAPGVKTDEQSYRGATHQVELSAINVAEVVPGQVIAKQNTQVSARVLAQIERFLVRAGDTVKQGQVVIELDKQALQSQVQQAKAQVNALQASLTQASKQLRRANELFAQGLISQNDIDVATANHDNLKASVEQAQQALQQAQIALQYATIKAPIAGRVVERFAEPGDTASPGQALLAIYNPQQLQLEFAVREGQALTLDIGAQRRVSIAALALHADVPLVEVVPAADSGSRSLLMRFAAPQSAKLLPGLYAQLELPASSRQGVLVAREWVHQHGQLDMVMVVKQGQLQRRYVRLGQIVDDQVEVLSGLSPGEIIATEAQPAAL</sequence>
<evidence type="ECO:0000256" key="1">
    <source>
        <dbReference type="ARBA" id="ARBA00009477"/>
    </source>
</evidence>
<proteinExistence type="inferred from homology"/>
<dbReference type="PANTHER" id="PTHR30469">
    <property type="entry name" value="MULTIDRUG RESISTANCE PROTEIN MDTA"/>
    <property type="match status" value="1"/>
</dbReference>
<evidence type="ECO:0000256" key="3">
    <source>
        <dbReference type="SAM" id="Phobius"/>
    </source>
</evidence>
<gene>
    <name evidence="6" type="ORF">TW72_15895</name>
</gene>
<feature type="coiled-coil region" evidence="2">
    <location>
        <begin position="107"/>
        <end position="186"/>
    </location>
</feature>
<comment type="caution">
    <text evidence="6">The sequence shown here is derived from an EMBL/GenBank/DDBJ whole genome shotgun (WGS) entry which is preliminary data.</text>
</comment>
<keyword evidence="3" id="KW-1133">Transmembrane helix</keyword>
<protein>
    <submittedName>
        <fullName evidence="6">Uncharacterized protein</fullName>
    </submittedName>
</protein>
<dbReference type="AlphaFoldDB" id="A0A0F4PPB0"/>
<dbReference type="Gene3D" id="1.10.287.470">
    <property type="entry name" value="Helix hairpin bin"/>
    <property type="match status" value="1"/>
</dbReference>
<name>A0A0F4PPB0_9GAMM</name>
<dbReference type="GO" id="GO:1990281">
    <property type="term" value="C:efflux pump complex"/>
    <property type="evidence" value="ECO:0007669"/>
    <property type="project" value="TreeGrafter"/>
</dbReference>
<dbReference type="InterPro" id="IPR006143">
    <property type="entry name" value="RND_pump_MFP"/>
</dbReference>
<dbReference type="GO" id="GO:0015562">
    <property type="term" value="F:efflux transmembrane transporter activity"/>
    <property type="evidence" value="ECO:0007669"/>
    <property type="project" value="InterPro"/>
</dbReference>
<dbReference type="NCBIfam" id="TIGR01730">
    <property type="entry name" value="RND_mfp"/>
    <property type="match status" value="1"/>
</dbReference>
<evidence type="ECO:0000259" key="5">
    <source>
        <dbReference type="Pfam" id="PF25917"/>
    </source>
</evidence>
<accession>A0A0F4PPB0</accession>
<keyword evidence="2" id="KW-0175">Coiled coil</keyword>
<keyword evidence="7" id="KW-1185">Reference proteome</keyword>
<dbReference type="Gene3D" id="2.40.50.100">
    <property type="match status" value="1"/>
</dbReference>
<keyword evidence="3" id="KW-0472">Membrane</keyword>
<feature type="domain" description="Multidrug resistance protein MdtA-like alpha-helical hairpin" evidence="4">
    <location>
        <begin position="114"/>
        <end position="183"/>
    </location>
</feature>
<dbReference type="SUPFAM" id="SSF111369">
    <property type="entry name" value="HlyD-like secretion proteins"/>
    <property type="match status" value="1"/>
</dbReference>
<dbReference type="EMBL" id="JXXZ01000014">
    <property type="protein sequence ID" value="KJY96954.1"/>
    <property type="molecule type" value="Genomic_DNA"/>
</dbReference>
<evidence type="ECO:0000256" key="2">
    <source>
        <dbReference type="SAM" id="Coils"/>
    </source>
</evidence>
<dbReference type="PATRIC" id="fig|151081.8.peg.3166"/>